<gene>
    <name evidence="1" type="ORF">WN55_11045</name>
</gene>
<dbReference type="AlphaFoldDB" id="A0A154PBQ5"/>
<evidence type="ECO:0000313" key="2">
    <source>
        <dbReference type="Proteomes" id="UP000076502"/>
    </source>
</evidence>
<accession>A0A154PBQ5</accession>
<reference evidence="1 2" key="1">
    <citation type="submission" date="2015-07" db="EMBL/GenBank/DDBJ databases">
        <title>The genome of Dufourea novaeangliae.</title>
        <authorList>
            <person name="Pan H."/>
            <person name="Kapheim K."/>
        </authorList>
    </citation>
    <scope>NUCLEOTIDE SEQUENCE [LARGE SCALE GENOMIC DNA]</scope>
    <source>
        <strain evidence="1">0120121106</strain>
        <tissue evidence="1">Whole body</tissue>
    </source>
</reference>
<sequence length="83" mass="9701">MHTSERGTLTRERISRCWRNNELRNLRATSHPHPGDPWCVRACVDTQHPFADHAWDVSVARRYRNFFAPELPAALRGYTMNPV</sequence>
<name>A0A154PBQ5_DUFNO</name>
<dbReference type="Proteomes" id="UP000076502">
    <property type="component" value="Unassembled WGS sequence"/>
</dbReference>
<proteinExistence type="predicted"/>
<organism evidence="1 2">
    <name type="scientific">Dufourea novaeangliae</name>
    <name type="common">Sweat bee</name>
    <dbReference type="NCBI Taxonomy" id="178035"/>
    <lineage>
        <taxon>Eukaryota</taxon>
        <taxon>Metazoa</taxon>
        <taxon>Ecdysozoa</taxon>
        <taxon>Arthropoda</taxon>
        <taxon>Hexapoda</taxon>
        <taxon>Insecta</taxon>
        <taxon>Pterygota</taxon>
        <taxon>Neoptera</taxon>
        <taxon>Endopterygota</taxon>
        <taxon>Hymenoptera</taxon>
        <taxon>Apocrita</taxon>
        <taxon>Aculeata</taxon>
        <taxon>Apoidea</taxon>
        <taxon>Anthophila</taxon>
        <taxon>Halictidae</taxon>
        <taxon>Rophitinae</taxon>
        <taxon>Dufourea</taxon>
    </lineage>
</organism>
<dbReference type="EMBL" id="KQ434869">
    <property type="protein sequence ID" value="KZC09305.1"/>
    <property type="molecule type" value="Genomic_DNA"/>
</dbReference>
<keyword evidence="2" id="KW-1185">Reference proteome</keyword>
<protein>
    <submittedName>
        <fullName evidence="1">Uncharacterized protein</fullName>
    </submittedName>
</protein>
<evidence type="ECO:0000313" key="1">
    <source>
        <dbReference type="EMBL" id="KZC09305.1"/>
    </source>
</evidence>